<evidence type="ECO:0000313" key="2">
    <source>
        <dbReference type="EMBL" id="CAF1094753.1"/>
    </source>
</evidence>
<dbReference type="EMBL" id="CAJOBC010041317">
    <property type="protein sequence ID" value="CAF4144536.1"/>
    <property type="molecule type" value="Genomic_DNA"/>
</dbReference>
<organism evidence="3 6">
    <name type="scientific">Didymodactylos carnosus</name>
    <dbReference type="NCBI Taxonomy" id="1234261"/>
    <lineage>
        <taxon>Eukaryota</taxon>
        <taxon>Metazoa</taxon>
        <taxon>Spiralia</taxon>
        <taxon>Gnathifera</taxon>
        <taxon>Rotifera</taxon>
        <taxon>Eurotatoria</taxon>
        <taxon>Bdelloidea</taxon>
        <taxon>Philodinida</taxon>
        <taxon>Philodinidae</taxon>
        <taxon>Didymodactylos</taxon>
    </lineage>
</organism>
<dbReference type="Proteomes" id="UP000681722">
    <property type="component" value="Unassembled WGS sequence"/>
</dbReference>
<evidence type="ECO:0000256" key="1">
    <source>
        <dbReference type="SAM" id="Coils"/>
    </source>
</evidence>
<gene>
    <name evidence="3" type="ORF">GPM918_LOCUS28889</name>
    <name evidence="2" type="ORF">OVA965_LOCUS18994</name>
    <name evidence="5" type="ORF">SRO942_LOCUS29426</name>
    <name evidence="4" type="ORF">TMI583_LOCUS19008</name>
</gene>
<accession>A0A815END7</accession>
<evidence type="ECO:0000313" key="4">
    <source>
        <dbReference type="EMBL" id="CAF3856255.1"/>
    </source>
</evidence>
<keyword evidence="1" id="KW-0175">Coiled coil</keyword>
<protein>
    <submittedName>
        <fullName evidence="3">Uncharacterized protein</fullName>
    </submittedName>
</protein>
<sequence length="429" mass="50266">MDQVVYQHDLLQQLLVVPTPVSSTENDDKHIAAIMKKIDEWELRNIQQITTVAGRIRQQLQKRINEINKVNKVKHHFSLITNELRQSRSEADYVEADLQRWLEKLQQLKHQLETTTISGTSQIDVQITDDIDWSSMVKLVESREAKPTEAKSTEATSIEAKSAKLNFDLITTTEPQEVLDVPIAENYIRIGASNKSFLLYDNALEELHLYDQNGYKLIEQFTVMSKIWEIIWSSYLDRYLLQGDAAFYTYSEQNHQFEHLQQIKPSLGKRRYGGCTCFEEILLIYYKGWGCRIEEWNMKDFKIRKHWLTEVGFCINQMLFSIQNPNHIGVTVCDRQNIHRFELRDRDMKILKLVDIDQSKDMIFFIPISTTGDWLISYKDSNILSLINHDCTSKKIIEYSENVDQAVFVADYNCLAIATQNNQLHFYYL</sequence>
<dbReference type="Proteomes" id="UP000663829">
    <property type="component" value="Unassembled WGS sequence"/>
</dbReference>
<comment type="caution">
    <text evidence="3">The sequence shown here is derived from an EMBL/GenBank/DDBJ whole genome shotgun (WGS) entry which is preliminary data.</text>
</comment>
<name>A0A815END7_9BILA</name>
<evidence type="ECO:0000313" key="6">
    <source>
        <dbReference type="Proteomes" id="UP000663829"/>
    </source>
</evidence>
<proteinExistence type="predicted"/>
<dbReference type="EMBL" id="CAJNOQ010012827">
    <property type="protein sequence ID" value="CAF1308783.1"/>
    <property type="molecule type" value="Genomic_DNA"/>
</dbReference>
<feature type="coiled-coil region" evidence="1">
    <location>
        <begin position="91"/>
        <end position="118"/>
    </location>
</feature>
<dbReference type="SUPFAM" id="SSF69322">
    <property type="entry name" value="Tricorn protease domain 2"/>
    <property type="match status" value="1"/>
</dbReference>
<dbReference type="EMBL" id="CAJNOK010009633">
    <property type="protein sequence ID" value="CAF1094753.1"/>
    <property type="molecule type" value="Genomic_DNA"/>
</dbReference>
<evidence type="ECO:0000313" key="3">
    <source>
        <dbReference type="EMBL" id="CAF1308783.1"/>
    </source>
</evidence>
<dbReference type="AlphaFoldDB" id="A0A815END7"/>
<dbReference type="Proteomes" id="UP000682733">
    <property type="component" value="Unassembled WGS sequence"/>
</dbReference>
<reference evidence="3" key="1">
    <citation type="submission" date="2021-02" db="EMBL/GenBank/DDBJ databases">
        <authorList>
            <person name="Nowell W R."/>
        </authorList>
    </citation>
    <scope>NUCLEOTIDE SEQUENCE</scope>
</reference>
<keyword evidence="6" id="KW-1185">Reference proteome</keyword>
<dbReference type="Proteomes" id="UP000677228">
    <property type="component" value="Unassembled WGS sequence"/>
</dbReference>
<evidence type="ECO:0000313" key="5">
    <source>
        <dbReference type="EMBL" id="CAF4144536.1"/>
    </source>
</evidence>
<dbReference type="EMBL" id="CAJOBA010009652">
    <property type="protein sequence ID" value="CAF3856255.1"/>
    <property type="molecule type" value="Genomic_DNA"/>
</dbReference>